<accession>A0A1I4BM83</accession>
<feature type="transmembrane region" description="Helical" evidence="1">
    <location>
        <begin position="125"/>
        <end position="150"/>
    </location>
</feature>
<dbReference type="PANTHER" id="PTHR43471">
    <property type="entry name" value="ABC TRANSPORTER PERMEASE"/>
    <property type="match status" value="1"/>
</dbReference>
<dbReference type="AlphaFoldDB" id="A0A1I4BM83"/>
<dbReference type="GO" id="GO:0005886">
    <property type="term" value="C:plasma membrane"/>
    <property type="evidence" value="ECO:0007669"/>
    <property type="project" value="UniProtKB-SubCell"/>
</dbReference>
<gene>
    <name evidence="2" type="ORF">SAMN04487950_0628</name>
</gene>
<feature type="transmembrane region" description="Helical" evidence="1">
    <location>
        <begin position="80"/>
        <end position="99"/>
    </location>
</feature>
<protein>
    <submittedName>
        <fullName evidence="2">ABC-2 type transport system permease protein</fullName>
    </submittedName>
</protein>
<name>A0A1I4BM83_9EURY</name>
<keyword evidence="1" id="KW-0472">Membrane</keyword>
<feature type="transmembrane region" description="Helical" evidence="1">
    <location>
        <begin position="236"/>
        <end position="254"/>
    </location>
</feature>
<evidence type="ECO:0000256" key="1">
    <source>
        <dbReference type="SAM" id="Phobius"/>
    </source>
</evidence>
<evidence type="ECO:0000313" key="2">
    <source>
        <dbReference type="EMBL" id="SFK69490.1"/>
    </source>
</evidence>
<sequence>MFEITRYEARSRVKGSLVLTFGVGVFTLLIVGLFPSIAASGVDFEAYVESLPPAFQEGFGVSGAALTTLEGFLSTEVYQFIWLLMLGLYIAYTAGNTVAGDIESGRLDILLAAPVSRTTVLVEKILSLLVPIVLLNLVVPLFVLAGAILIDEPLDFAAIVVVHLLSIPYLLVCAAIGVFLSVALMRADLAQRGSLAAVFLLFLVDTVSAGTDYEWLGTASPTRYFDPTEILVDGTYDVGGAFVLLVAALVLLIVSCKRFQEAEL</sequence>
<dbReference type="STRING" id="553466.SAMN04487950_0628"/>
<dbReference type="GO" id="GO:0140359">
    <property type="term" value="F:ABC-type transporter activity"/>
    <property type="evidence" value="ECO:0007669"/>
    <property type="project" value="InterPro"/>
</dbReference>
<dbReference type="EMBL" id="FOTC01000001">
    <property type="protein sequence ID" value="SFK69490.1"/>
    <property type="molecule type" value="Genomic_DNA"/>
</dbReference>
<organism evidence="2 3">
    <name type="scientific">Halogranum rubrum</name>
    <dbReference type="NCBI Taxonomy" id="553466"/>
    <lineage>
        <taxon>Archaea</taxon>
        <taxon>Methanobacteriati</taxon>
        <taxon>Methanobacteriota</taxon>
        <taxon>Stenosarchaea group</taxon>
        <taxon>Halobacteria</taxon>
        <taxon>Halobacteriales</taxon>
        <taxon>Haloferacaceae</taxon>
    </lineage>
</organism>
<dbReference type="RefSeq" id="WP_089865571.1">
    <property type="nucleotide sequence ID" value="NZ_FOTC01000001.1"/>
</dbReference>
<feature type="transmembrane region" description="Helical" evidence="1">
    <location>
        <begin position="156"/>
        <end position="183"/>
    </location>
</feature>
<keyword evidence="3" id="KW-1185">Reference proteome</keyword>
<dbReference type="Pfam" id="PF12679">
    <property type="entry name" value="ABC2_membrane_2"/>
    <property type="match status" value="1"/>
</dbReference>
<keyword evidence="1" id="KW-0812">Transmembrane</keyword>
<evidence type="ECO:0000313" key="3">
    <source>
        <dbReference type="Proteomes" id="UP000199607"/>
    </source>
</evidence>
<reference evidence="3" key="1">
    <citation type="submission" date="2016-10" db="EMBL/GenBank/DDBJ databases">
        <authorList>
            <person name="Varghese N."/>
            <person name="Submissions S."/>
        </authorList>
    </citation>
    <scope>NUCLEOTIDE SEQUENCE [LARGE SCALE GENOMIC DNA]</scope>
    <source>
        <strain evidence="3">CGMCC 1.7738</strain>
    </source>
</reference>
<proteinExistence type="predicted"/>
<dbReference type="Proteomes" id="UP000199607">
    <property type="component" value="Unassembled WGS sequence"/>
</dbReference>
<keyword evidence="1" id="KW-1133">Transmembrane helix</keyword>
<dbReference type="PANTHER" id="PTHR43471:SF12">
    <property type="entry name" value="HYPOTHETICAL MEMBRANE PROTEIN, CONSERVED"/>
    <property type="match status" value="1"/>
</dbReference>
<feature type="transmembrane region" description="Helical" evidence="1">
    <location>
        <begin position="16"/>
        <end position="38"/>
    </location>
</feature>
<feature type="transmembrane region" description="Helical" evidence="1">
    <location>
        <begin position="195"/>
        <end position="216"/>
    </location>
</feature>